<dbReference type="AlphaFoldDB" id="A0AAN7Q4J9"/>
<reference evidence="1 2" key="1">
    <citation type="journal article" date="2023" name="Hortic Res">
        <title>Pangenome of water caltrop reveals structural variations and asymmetric subgenome divergence after allopolyploidization.</title>
        <authorList>
            <person name="Zhang X."/>
            <person name="Chen Y."/>
            <person name="Wang L."/>
            <person name="Yuan Y."/>
            <person name="Fang M."/>
            <person name="Shi L."/>
            <person name="Lu R."/>
            <person name="Comes H.P."/>
            <person name="Ma Y."/>
            <person name="Chen Y."/>
            <person name="Huang G."/>
            <person name="Zhou Y."/>
            <person name="Zheng Z."/>
            <person name="Qiu Y."/>
        </authorList>
    </citation>
    <scope>NUCLEOTIDE SEQUENCE [LARGE SCALE GENOMIC DNA]</scope>
    <source>
        <tissue evidence="1">Roots</tissue>
    </source>
</reference>
<comment type="caution">
    <text evidence="1">The sequence shown here is derived from an EMBL/GenBank/DDBJ whole genome shotgun (WGS) entry which is preliminary data.</text>
</comment>
<dbReference type="InterPro" id="IPR016024">
    <property type="entry name" value="ARM-type_fold"/>
</dbReference>
<evidence type="ECO:0008006" key="3">
    <source>
        <dbReference type="Google" id="ProtNLM"/>
    </source>
</evidence>
<dbReference type="Proteomes" id="UP001345219">
    <property type="component" value="Chromosome 17"/>
</dbReference>
<name>A0AAN7Q4J9_9MYRT</name>
<dbReference type="PANTHER" id="PTHR46087">
    <property type="entry name" value="PUTATIVE, EXPRESSED-RELATED"/>
    <property type="match status" value="1"/>
</dbReference>
<dbReference type="InterPro" id="IPR055296">
    <property type="entry name" value="SRL2-like"/>
</dbReference>
<sequence>MSSISGVISRQVLPACGSLCFFCPAMRTRSRQPVKRYKKLISDIFPQTQITTTLEQRCYKELRIENFRFSKIVMLIYRKLLISCKDQMPLFASSLLTIILTLMEQTKQDEMRIIGCQTLFDFVNNLRDGTYMFNLESFIPKLCLFAQEVGEDERTRLVRSAGLQALSAVIWFMSEYSHVSEEFDNVVSAVLENYPSKKKGSENEKQEPQSRWVQEVLKNESQVPSSIECSVQVPSWDKIVNDKGEAVTGEDVNDPCFWSRVCVHNMAKLAREATMTRRVLESLLGYFDSGDLWSAEHGLAFPVLKDIQVLMESSVNEGQNTHFLLSILIKHLDHRNVLNHPNMQLDIVELTTFFAQQAKVEASVPIIGAVSDMMRHLRKSIHCSLDDSTLGDDVIKWNRRFGNLVDECLVQLSLKVGDVGPILDIMAAMLENISTITVIARTTVSAVYRTAQIAASLPNLAYQNKAFPEALFHQLLPAMVHPDHKTRITAHRIFSVVLVPTSVCP</sequence>
<evidence type="ECO:0000313" key="1">
    <source>
        <dbReference type="EMBL" id="KAK4759437.1"/>
    </source>
</evidence>
<organism evidence="1 2">
    <name type="scientific">Trapa incisa</name>
    <dbReference type="NCBI Taxonomy" id="236973"/>
    <lineage>
        <taxon>Eukaryota</taxon>
        <taxon>Viridiplantae</taxon>
        <taxon>Streptophyta</taxon>
        <taxon>Embryophyta</taxon>
        <taxon>Tracheophyta</taxon>
        <taxon>Spermatophyta</taxon>
        <taxon>Magnoliopsida</taxon>
        <taxon>eudicotyledons</taxon>
        <taxon>Gunneridae</taxon>
        <taxon>Pentapetalae</taxon>
        <taxon>rosids</taxon>
        <taxon>malvids</taxon>
        <taxon>Myrtales</taxon>
        <taxon>Lythraceae</taxon>
        <taxon>Trapa</taxon>
    </lineage>
</organism>
<keyword evidence="2" id="KW-1185">Reference proteome</keyword>
<proteinExistence type="predicted"/>
<gene>
    <name evidence="1" type="ORF">SAY87_022568</name>
</gene>
<protein>
    <recommendedName>
        <fullName evidence="3">ARM repeat superfamily protein</fullName>
    </recommendedName>
</protein>
<accession>A0AAN7Q4J9</accession>
<dbReference type="EMBL" id="JAXIOK010000011">
    <property type="protein sequence ID" value="KAK4759437.1"/>
    <property type="molecule type" value="Genomic_DNA"/>
</dbReference>
<dbReference type="Pfam" id="PF21052">
    <property type="entry name" value="EFR3_ARM"/>
    <property type="match status" value="1"/>
</dbReference>
<dbReference type="InterPro" id="IPR049152">
    <property type="entry name" value="EFR3-like_ARM"/>
</dbReference>
<dbReference type="SUPFAM" id="SSF48371">
    <property type="entry name" value="ARM repeat"/>
    <property type="match status" value="1"/>
</dbReference>
<evidence type="ECO:0000313" key="2">
    <source>
        <dbReference type="Proteomes" id="UP001345219"/>
    </source>
</evidence>
<dbReference type="PANTHER" id="PTHR46087:SF9">
    <property type="entry name" value="ARM REPEAT SUPERFAMILY PROTEIN"/>
    <property type="match status" value="1"/>
</dbReference>